<evidence type="ECO:0000259" key="1">
    <source>
        <dbReference type="Pfam" id="PF09834"/>
    </source>
</evidence>
<comment type="caution">
    <text evidence="2">The sequence shown here is derived from an EMBL/GenBank/DDBJ whole genome shotgun (WGS) entry which is preliminary data.</text>
</comment>
<dbReference type="RefSeq" id="WP_200236027.1">
    <property type="nucleotide sequence ID" value="NZ_NRRV01000016.1"/>
</dbReference>
<dbReference type="Pfam" id="PF09834">
    <property type="entry name" value="DUF2061"/>
    <property type="match status" value="1"/>
</dbReference>
<accession>A0ABS1CFX3</accession>
<evidence type="ECO:0000313" key="3">
    <source>
        <dbReference type="Proteomes" id="UP000748752"/>
    </source>
</evidence>
<dbReference type="Proteomes" id="UP000748752">
    <property type="component" value="Unassembled WGS sequence"/>
</dbReference>
<evidence type="ECO:0000313" key="2">
    <source>
        <dbReference type="EMBL" id="MBK1630799.1"/>
    </source>
</evidence>
<dbReference type="InterPro" id="IPR018638">
    <property type="entry name" value="DUF2061_membrane"/>
</dbReference>
<gene>
    <name evidence="2" type="ORF">CKO31_08595</name>
</gene>
<feature type="domain" description="DUF2061" evidence="1">
    <location>
        <begin position="1"/>
        <end position="52"/>
    </location>
</feature>
<protein>
    <recommendedName>
        <fullName evidence="1">DUF2061 domain-containing protein</fullName>
    </recommendedName>
</protein>
<dbReference type="EMBL" id="NRRV01000016">
    <property type="protein sequence ID" value="MBK1630799.1"/>
    <property type="molecule type" value="Genomic_DNA"/>
</dbReference>
<sequence length="74" mass="8035">MTKTITFAIMHFSVAFGVTYALTGDIVVGSAVALVEPAVNTVAYYLHERVWERIRRYRAARGGRGSGTAMPMAA</sequence>
<proteinExistence type="predicted"/>
<name>A0ABS1CFX3_9GAMM</name>
<organism evidence="2 3">
    <name type="scientific">Thiohalocapsa halophila</name>
    <dbReference type="NCBI Taxonomy" id="69359"/>
    <lineage>
        <taxon>Bacteria</taxon>
        <taxon>Pseudomonadati</taxon>
        <taxon>Pseudomonadota</taxon>
        <taxon>Gammaproteobacteria</taxon>
        <taxon>Chromatiales</taxon>
        <taxon>Chromatiaceae</taxon>
        <taxon>Thiohalocapsa</taxon>
    </lineage>
</organism>
<reference evidence="2 3" key="1">
    <citation type="journal article" date="2020" name="Microorganisms">
        <title>Osmotic Adaptation and Compatible Solute Biosynthesis of Phototrophic Bacteria as Revealed from Genome Analyses.</title>
        <authorList>
            <person name="Imhoff J.F."/>
            <person name="Rahn T."/>
            <person name="Kunzel S."/>
            <person name="Keller A."/>
            <person name="Neulinger S.C."/>
        </authorList>
    </citation>
    <scope>NUCLEOTIDE SEQUENCE [LARGE SCALE GENOMIC DNA]</scope>
    <source>
        <strain evidence="2 3">DSM 6210</strain>
    </source>
</reference>
<keyword evidence="3" id="KW-1185">Reference proteome</keyword>